<evidence type="ECO:0000313" key="5">
    <source>
        <dbReference type="Proteomes" id="UP000053923"/>
    </source>
</evidence>
<keyword evidence="2" id="KW-0274">FAD</keyword>
<dbReference type="SUPFAM" id="SSF55103">
    <property type="entry name" value="FAD-linked oxidases, C-terminal domain"/>
    <property type="match status" value="1"/>
</dbReference>
<reference evidence="5" key="1">
    <citation type="submission" date="2015-10" db="EMBL/GenBank/DDBJ databases">
        <authorList>
            <person name="Ju K.-S."/>
            <person name="Doroghazi J.R."/>
            <person name="Metcalf W.W."/>
        </authorList>
    </citation>
    <scope>NUCLEOTIDE SEQUENCE [LARGE SCALE GENOMIC DNA]</scope>
    <source>
        <strain evidence="5">NRRL 3151</strain>
    </source>
</reference>
<feature type="compositionally biased region" description="Low complexity" evidence="3">
    <location>
        <begin position="222"/>
        <end position="236"/>
    </location>
</feature>
<feature type="region of interest" description="Disordered" evidence="3">
    <location>
        <begin position="192"/>
        <end position="250"/>
    </location>
</feature>
<proteinExistence type="predicted"/>
<dbReference type="InterPro" id="IPR016164">
    <property type="entry name" value="FAD-linked_Oxase-like_C"/>
</dbReference>
<protein>
    <submittedName>
        <fullName evidence="4">Uncharacterized protein</fullName>
    </submittedName>
</protein>
<accession>A0A117MRR6</accession>
<keyword evidence="1" id="KW-0285">Flavoprotein</keyword>
<dbReference type="PANTHER" id="PTHR11748">
    <property type="entry name" value="D-LACTATE DEHYDROGENASE"/>
    <property type="match status" value="1"/>
</dbReference>
<evidence type="ECO:0000256" key="1">
    <source>
        <dbReference type="ARBA" id="ARBA00022630"/>
    </source>
</evidence>
<dbReference type="GO" id="GO:0008720">
    <property type="term" value="F:D-lactate dehydrogenase (NAD+) activity"/>
    <property type="evidence" value="ECO:0007669"/>
    <property type="project" value="TreeGrafter"/>
</dbReference>
<evidence type="ECO:0000313" key="4">
    <source>
        <dbReference type="EMBL" id="KUL32216.1"/>
    </source>
</evidence>
<evidence type="ECO:0000256" key="2">
    <source>
        <dbReference type="ARBA" id="ARBA00022827"/>
    </source>
</evidence>
<dbReference type="GO" id="GO:0050660">
    <property type="term" value="F:flavin adenine dinucleotide binding"/>
    <property type="evidence" value="ECO:0007669"/>
    <property type="project" value="InterPro"/>
</dbReference>
<dbReference type="Gene3D" id="3.30.465.10">
    <property type="match status" value="1"/>
</dbReference>
<dbReference type="GO" id="GO:1903457">
    <property type="term" value="P:lactate catabolic process"/>
    <property type="evidence" value="ECO:0007669"/>
    <property type="project" value="TreeGrafter"/>
</dbReference>
<dbReference type="AlphaFoldDB" id="A0A117MRR6"/>
<dbReference type="InterPro" id="IPR036318">
    <property type="entry name" value="FAD-bd_PCMH-like_sf"/>
</dbReference>
<sequence>MIGNDACGNRSVRHGRTSGHIEALEIVTADGVRAVADRTGLRAADPHDTDAVERVARLEADVRRLIEADLAPIRTELGRIPRQVSGYQLHHLLPEHGFDMARALVGTEGSCAVVTAATVRLVATAQASTLLTLGYDDVVDAAEDVPEILRWNPTAVEGMDEAIVATMRARRGPQSVTGLPHGRAWCTRRARRRRPGGRRCPCRRTAGRAQGTGPLHLAVQAGGSRSPGSWRSGVPRVRASRGRRLPLTRI</sequence>
<dbReference type="GO" id="GO:0004458">
    <property type="term" value="F:D-lactate dehydrogenase (cytochrome) activity"/>
    <property type="evidence" value="ECO:0007669"/>
    <property type="project" value="TreeGrafter"/>
</dbReference>
<dbReference type="Proteomes" id="UP000053923">
    <property type="component" value="Unassembled WGS sequence"/>
</dbReference>
<keyword evidence="5" id="KW-1185">Reference proteome</keyword>
<gene>
    <name evidence="4" type="ORF">ADL12_23830</name>
</gene>
<feature type="compositionally biased region" description="Basic residues" evidence="3">
    <location>
        <begin position="192"/>
        <end position="206"/>
    </location>
</feature>
<comment type="caution">
    <text evidence="4">The sequence shown here is derived from an EMBL/GenBank/DDBJ whole genome shotgun (WGS) entry which is preliminary data.</text>
</comment>
<dbReference type="SUPFAM" id="SSF56176">
    <property type="entry name" value="FAD-binding/transporter-associated domain-like"/>
    <property type="match status" value="1"/>
</dbReference>
<dbReference type="EMBL" id="LLZG01000231">
    <property type="protein sequence ID" value="KUL32216.1"/>
    <property type="molecule type" value="Genomic_DNA"/>
</dbReference>
<dbReference type="PANTHER" id="PTHR11748:SF119">
    <property type="entry name" value="D-2-HYDROXYGLUTARATE DEHYDROGENASE"/>
    <property type="match status" value="1"/>
</dbReference>
<feature type="compositionally biased region" description="Basic residues" evidence="3">
    <location>
        <begin position="238"/>
        <end position="250"/>
    </location>
</feature>
<organism evidence="4 5">
    <name type="scientific">Streptomyces regalis</name>
    <dbReference type="NCBI Taxonomy" id="68262"/>
    <lineage>
        <taxon>Bacteria</taxon>
        <taxon>Bacillati</taxon>
        <taxon>Actinomycetota</taxon>
        <taxon>Actinomycetes</taxon>
        <taxon>Kitasatosporales</taxon>
        <taxon>Streptomycetaceae</taxon>
        <taxon>Streptomyces</taxon>
    </lineage>
</organism>
<evidence type="ECO:0000256" key="3">
    <source>
        <dbReference type="SAM" id="MobiDB-lite"/>
    </source>
</evidence>
<dbReference type="InterPro" id="IPR016169">
    <property type="entry name" value="FAD-bd_PCMH_sub2"/>
</dbReference>
<name>A0A117MRR6_9ACTN</name>